<dbReference type="AlphaFoldDB" id="A0A0K2SVN1"/>
<dbReference type="EMBL" id="HACA01000428">
    <property type="protein sequence ID" value="CDW17789.1"/>
    <property type="molecule type" value="Transcribed_RNA"/>
</dbReference>
<protein>
    <submittedName>
        <fullName evidence="1">Uncharacterized protein</fullName>
    </submittedName>
</protein>
<organism evidence="1">
    <name type="scientific">Lepeophtheirus salmonis</name>
    <name type="common">Salmon louse</name>
    <name type="synonym">Caligus salmonis</name>
    <dbReference type="NCBI Taxonomy" id="72036"/>
    <lineage>
        <taxon>Eukaryota</taxon>
        <taxon>Metazoa</taxon>
        <taxon>Ecdysozoa</taxon>
        <taxon>Arthropoda</taxon>
        <taxon>Crustacea</taxon>
        <taxon>Multicrustacea</taxon>
        <taxon>Hexanauplia</taxon>
        <taxon>Copepoda</taxon>
        <taxon>Siphonostomatoida</taxon>
        <taxon>Caligidae</taxon>
        <taxon>Lepeophtheirus</taxon>
    </lineage>
</organism>
<evidence type="ECO:0000313" key="1">
    <source>
        <dbReference type="EMBL" id="CDW17789.1"/>
    </source>
</evidence>
<sequence length="59" mass="6665">MTLCGDPCRKRSASPFHLFSNLLVKTVDVARRYHSHLLESVNGFLMTDLHPTLSIPELV</sequence>
<accession>A0A0K2SVN1</accession>
<reference evidence="1" key="1">
    <citation type="submission" date="2014-05" db="EMBL/GenBank/DDBJ databases">
        <authorList>
            <person name="Chronopoulou M."/>
        </authorList>
    </citation>
    <scope>NUCLEOTIDE SEQUENCE</scope>
    <source>
        <tissue evidence="1">Whole organism</tissue>
    </source>
</reference>
<name>A0A0K2SVN1_LEPSM</name>
<proteinExistence type="predicted"/>